<protein>
    <submittedName>
        <fullName evidence="2">Glycosyltransferase involved in cell wall bisynthesis</fullName>
    </submittedName>
</protein>
<dbReference type="Pfam" id="PF00534">
    <property type="entry name" value="Glycos_transf_1"/>
    <property type="match status" value="1"/>
</dbReference>
<reference evidence="2 3" key="1">
    <citation type="submission" date="2016-10" db="EMBL/GenBank/DDBJ databases">
        <authorList>
            <person name="de Groot N.N."/>
        </authorList>
    </citation>
    <scope>NUCLEOTIDE SEQUENCE [LARGE SCALE GENOMIC DNA]</scope>
    <source>
        <strain evidence="2 3">DSM 9990</strain>
    </source>
</reference>
<dbReference type="GO" id="GO:0004377">
    <property type="term" value="F:GDP-Man:Man(3)GlcNAc(2)-PP-Dol alpha-1,2-mannosyltransferase activity"/>
    <property type="evidence" value="ECO:0007669"/>
    <property type="project" value="InterPro"/>
</dbReference>
<name>A0A1I4TVH5_9BACT</name>
<dbReference type="RefSeq" id="WP_093394743.1">
    <property type="nucleotide sequence ID" value="NZ_FOUU01000004.1"/>
</dbReference>
<organism evidence="2 3">
    <name type="scientific">Thermodesulforhabdus norvegica</name>
    <dbReference type="NCBI Taxonomy" id="39841"/>
    <lineage>
        <taxon>Bacteria</taxon>
        <taxon>Pseudomonadati</taxon>
        <taxon>Thermodesulfobacteriota</taxon>
        <taxon>Syntrophobacteria</taxon>
        <taxon>Syntrophobacterales</taxon>
        <taxon>Thermodesulforhabdaceae</taxon>
        <taxon>Thermodesulforhabdus</taxon>
    </lineage>
</organism>
<dbReference type="OrthoDB" id="9801609at2"/>
<dbReference type="AlphaFoldDB" id="A0A1I4TVH5"/>
<evidence type="ECO:0000259" key="1">
    <source>
        <dbReference type="Pfam" id="PF00534"/>
    </source>
</evidence>
<feature type="domain" description="Glycosyl transferase family 1" evidence="1">
    <location>
        <begin position="202"/>
        <end position="360"/>
    </location>
</feature>
<gene>
    <name evidence="2" type="ORF">SAMN05660836_01541</name>
</gene>
<sequence>MGRPKIAVIHSGTKWIGGAEAVAVWTLEALKRDYEVTVVSTSELPVKQINQYYGTSLDPGEFRSIVVPLPFGLHKTSAFWYLRRLMLMSRFQKRVNEYDLCISTYYEMDFGRRGIQYVHSPAVAAGIVSGLNDFLDEPQRSLLKKAYRKLAANIFHFSVDKIRQNVTLVNSKWTGQLIKRAYGVEPIVVYPPVSMEYPRIPWEEREDGFVCIGRIAPSKRIDMIIRILKRVRELGWNIHLHVVGERWDINYAKKIEKMAKENASWVFLEGRLERERLANLVASHKYGIHGMKNEHFGIAVAEMVKAGNIVFVPNDGGQVEIVDSELLTYQIEEEAIKKIMHILDNKRVQASLRKHLGKRAGMFSATYYIKEIKKIVKQVL</sequence>
<dbReference type="GO" id="GO:0006487">
    <property type="term" value="P:protein N-linked glycosylation"/>
    <property type="evidence" value="ECO:0007669"/>
    <property type="project" value="TreeGrafter"/>
</dbReference>
<dbReference type="PANTHER" id="PTHR45919:SF1">
    <property type="entry name" value="GDP-MAN:MAN(3)GLCNAC(2)-PP-DOL ALPHA-1,2-MANNOSYLTRANSFERASE"/>
    <property type="match status" value="1"/>
</dbReference>
<dbReference type="InterPro" id="IPR001296">
    <property type="entry name" value="Glyco_trans_1"/>
</dbReference>
<proteinExistence type="predicted"/>
<dbReference type="Proteomes" id="UP000199611">
    <property type="component" value="Unassembled WGS sequence"/>
</dbReference>
<dbReference type="Gene3D" id="3.40.50.2000">
    <property type="entry name" value="Glycogen Phosphorylase B"/>
    <property type="match status" value="1"/>
</dbReference>
<dbReference type="EMBL" id="FOUU01000004">
    <property type="protein sequence ID" value="SFM80585.1"/>
    <property type="molecule type" value="Genomic_DNA"/>
</dbReference>
<keyword evidence="3" id="KW-1185">Reference proteome</keyword>
<dbReference type="GO" id="GO:0016020">
    <property type="term" value="C:membrane"/>
    <property type="evidence" value="ECO:0007669"/>
    <property type="project" value="TreeGrafter"/>
</dbReference>
<keyword evidence="2" id="KW-0808">Transferase</keyword>
<dbReference type="PANTHER" id="PTHR45919">
    <property type="entry name" value="GDP-MAN:MAN(3)GLCNAC(2)-PP-DOL ALPHA-1,2-MANNOSYLTRANSFERASE"/>
    <property type="match status" value="1"/>
</dbReference>
<evidence type="ECO:0000313" key="3">
    <source>
        <dbReference type="Proteomes" id="UP000199611"/>
    </source>
</evidence>
<dbReference type="STRING" id="39841.SAMN05660836_01541"/>
<dbReference type="CDD" id="cd03801">
    <property type="entry name" value="GT4_PimA-like"/>
    <property type="match status" value="1"/>
</dbReference>
<dbReference type="SUPFAM" id="SSF53756">
    <property type="entry name" value="UDP-Glycosyltransferase/glycogen phosphorylase"/>
    <property type="match status" value="1"/>
</dbReference>
<accession>A0A1I4TVH5</accession>
<dbReference type="InterPro" id="IPR038013">
    <property type="entry name" value="ALG11"/>
</dbReference>
<evidence type="ECO:0000313" key="2">
    <source>
        <dbReference type="EMBL" id="SFM80585.1"/>
    </source>
</evidence>